<dbReference type="Gene3D" id="1.10.510.10">
    <property type="entry name" value="Transferase(Phosphotransferase) domain 1"/>
    <property type="match status" value="1"/>
</dbReference>
<dbReference type="EMBL" id="JAMZMK010000034">
    <property type="protein sequence ID" value="KAI7758031.1"/>
    <property type="molecule type" value="Genomic_DNA"/>
</dbReference>
<dbReference type="GO" id="GO:0004674">
    <property type="term" value="F:protein serine/threonine kinase activity"/>
    <property type="evidence" value="ECO:0007669"/>
    <property type="project" value="UniProtKB-KW"/>
</dbReference>
<gene>
    <name evidence="5" type="ORF">M8C21_028271</name>
</gene>
<feature type="compositionally biased region" description="Polar residues" evidence="4">
    <location>
        <begin position="103"/>
        <end position="120"/>
    </location>
</feature>
<proteinExistence type="predicted"/>
<dbReference type="AlphaFoldDB" id="A0AAD5DG19"/>
<evidence type="ECO:0000256" key="1">
    <source>
        <dbReference type="ARBA" id="ARBA00004370"/>
    </source>
</evidence>
<comment type="subcellular location">
    <subcellularLocation>
        <location evidence="1">Membrane</location>
    </subcellularLocation>
</comment>
<keyword evidence="2" id="KW-0808">Transferase</keyword>
<evidence type="ECO:0000256" key="2">
    <source>
        <dbReference type="ARBA" id="ARBA00022527"/>
    </source>
</evidence>
<comment type="caution">
    <text evidence="5">The sequence shown here is derived from an EMBL/GenBank/DDBJ whole genome shotgun (WGS) entry which is preliminary data.</text>
</comment>
<dbReference type="GO" id="GO:0016020">
    <property type="term" value="C:membrane"/>
    <property type="evidence" value="ECO:0007669"/>
    <property type="project" value="UniProtKB-SubCell"/>
</dbReference>
<dbReference type="PANTHER" id="PTHR47985:SF44">
    <property type="entry name" value="SERINE_THREONINE-PROTEIN KINASE PBS1"/>
    <property type="match status" value="1"/>
</dbReference>
<evidence type="ECO:0000313" key="6">
    <source>
        <dbReference type="Proteomes" id="UP001206925"/>
    </source>
</evidence>
<evidence type="ECO:0000256" key="3">
    <source>
        <dbReference type="ARBA" id="ARBA00023136"/>
    </source>
</evidence>
<keyword evidence="2" id="KW-0418">Kinase</keyword>
<accession>A0AAD5DG19</accession>
<organism evidence="5 6">
    <name type="scientific">Ambrosia artemisiifolia</name>
    <name type="common">Common ragweed</name>
    <dbReference type="NCBI Taxonomy" id="4212"/>
    <lineage>
        <taxon>Eukaryota</taxon>
        <taxon>Viridiplantae</taxon>
        <taxon>Streptophyta</taxon>
        <taxon>Embryophyta</taxon>
        <taxon>Tracheophyta</taxon>
        <taxon>Spermatophyta</taxon>
        <taxon>Magnoliopsida</taxon>
        <taxon>eudicotyledons</taxon>
        <taxon>Gunneridae</taxon>
        <taxon>Pentapetalae</taxon>
        <taxon>asterids</taxon>
        <taxon>campanulids</taxon>
        <taxon>Asterales</taxon>
        <taxon>Asteraceae</taxon>
        <taxon>Asteroideae</taxon>
        <taxon>Heliantheae alliance</taxon>
        <taxon>Heliantheae</taxon>
        <taxon>Ambrosia</taxon>
    </lineage>
</organism>
<feature type="region of interest" description="Disordered" evidence="4">
    <location>
        <begin position="88"/>
        <end position="120"/>
    </location>
</feature>
<reference evidence="5" key="1">
    <citation type="submission" date="2022-06" db="EMBL/GenBank/DDBJ databases">
        <title>Uncovering the hologenomic basis of an extraordinary plant invasion.</title>
        <authorList>
            <person name="Bieker V.C."/>
            <person name="Martin M.D."/>
            <person name="Gilbert T."/>
            <person name="Hodgins K."/>
            <person name="Battlay P."/>
            <person name="Petersen B."/>
            <person name="Wilson J."/>
        </authorList>
    </citation>
    <scope>NUCLEOTIDE SEQUENCE</scope>
    <source>
        <strain evidence="5">AA19_3_7</strain>
        <tissue evidence="5">Leaf</tissue>
    </source>
</reference>
<name>A0AAD5DG19_AMBAR</name>
<keyword evidence="6" id="KW-1185">Reference proteome</keyword>
<dbReference type="PANTHER" id="PTHR47985">
    <property type="entry name" value="OS07G0668900 PROTEIN"/>
    <property type="match status" value="1"/>
</dbReference>
<keyword evidence="3" id="KW-0472">Membrane</keyword>
<evidence type="ECO:0000313" key="5">
    <source>
        <dbReference type="EMBL" id="KAI7758031.1"/>
    </source>
</evidence>
<feature type="compositionally biased region" description="Basic and acidic residues" evidence="4">
    <location>
        <begin position="88"/>
        <end position="102"/>
    </location>
</feature>
<evidence type="ECO:0000256" key="4">
    <source>
        <dbReference type="SAM" id="MobiDB-lite"/>
    </source>
</evidence>
<dbReference type="Proteomes" id="UP001206925">
    <property type="component" value="Unassembled WGS sequence"/>
</dbReference>
<protein>
    <submittedName>
        <fullName evidence="5">Uncharacterized protein</fullName>
    </submittedName>
</protein>
<keyword evidence="2" id="KW-0723">Serine/threonine-protein kinase</keyword>
<sequence length="120" mass="13757">MLACLFINRLEPKEENSLVQWASSRLHDSESLDEMVEPNLRRTIPLKALSRFAVLVSLCTQGDKGLRPTITEIMDSLTNMTEEYRRMRREADADAEPHERSFRSTYSRFVGSPTVSSTSF</sequence>